<protein>
    <submittedName>
        <fullName evidence="1">Uncharacterized protein</fullName>
    </submittedName>
</protein>
<organism evidence="1">
    <name type="scientific">uncultured Caudovirales phage</name>
    <dbReference type="NCBI Taxonomy" id="2100421"/>
    <lineage>
        <taxon>Viruses</taxon>
        <taxon>Duplodnaviria</taxon>
        <taxon>Heunggongvirae</taxon>
        <taxon>Uroviricota</taxon>
        <taxon>Caudoviricetes</taxon>
        <taxon>Peduoviridae</taxon>
        <taxon>Maltschvirus</taxon>
        <taxon>Maltschvirus maltsch</taxon>
    </lineage>
</organism>
<sequence length="710" mass="79174">MLPKGENQPALDSVDSESDRFWLQLASTAHTTSSNYFDTAIRNRIIQDVRQFQSIHPEGSKYFTDSFTLKSKLFRPKTRATIRKNEATASAAFFSTEDVISIRPENDDDEVNRMGAQFIKGLMQYRLTRPKPHGLPWFITCIGAYQEAETCGVVASHQDWLKDKDRPEIRLLPIENVKFDPAADWRDPVDSSPYLIIEWPMYVIDVKAKMRSGEWREYNEQAIIAASKNTTDTIRMTRENRGIDPKEQGGGGQTDYMIVWVHENMIRVDDMDVRFFTLGKERMLSKPELVTDRYPWGRPVVIGFTILEAHKAYKSSKPSLTRDVQIEMNDVANERRHAVRLANEKRYIIKRGRNVDMTSLVRNVPGSITLADDVNDVRVITTDDATASAYQEQDRLNLDFDDLAGTFSGSSVASNRKLNETVGGMNLLSANANQVSEYDLKVFTETWVEPVLRQVIVMEQSLETNPKVLQMAAAKAGVTPEQMSDELFTALIRQDVLLTCNVGVGAVNPMFQLEKFLKAMTSLTAILGPDALHRPLSDQEMEVAKEIFGKCGYKDGARFLMKREQNEDPEKMKLLQQVEELQKALQAKNPPEVVAAQVAKLTSEKDLNDVRAMVQRVEALYASMNTAQTAVQVPGVAPVADAIAKSAGFVDQDAGPIYPAGVQQQQIPPDAQIPQNTSPMFPANAASGAMDGIEAGAAPAVQYDNGQVPA</sequence>
<gene>
    <name evidence="1" type="ORF">UFOVP1419_53</name>
</gene>
<proteinExistence type="predicted"/>
<dbReference type="EMBL" id="LR797377">
    <property type="protein sequence ID" value="CAB4211925.1"/>
    <property type="molecule type" value="Genomic_DNA"/>
</dbReference>
<evidence type="ECO:0000313" key="1">
    <source>
        <dbReference type="EMBL" id="CAB4211925.1"/>
    </source>
</evidence>
<accession>A0A6J5SET9</accession>
<name>A0A6J5SET9_9CAUD</name>
<reference evidence="1" key="1">
    <citation type="submission" date="2020-05" db="EMBL/GenBank/DDBJ databases">
        <authorList>
            <person name="Chiriac C."/>
            <person name="Salcher M."/>
            <person name="Ghai R."/>
            <person name="Kavagutti S V."/>
        </authorList>
    </citation>
    <scope>NUCLEOTIDE SEQUENCE</scope>
</reference>
<dbReference type="Pfam" id="PF23899">
    <property type="entry name" value="SU10_portal"/>
    <property type="match status" value="1"/>
</dbReference>
<dbReference type="InterPro" id="IPR056909">
    <property type="entry name" value="SU10_portal"/>
</dbReference>